<dbReference type="Proteomes" id="UP000499080">
    <property type="component" value="Unassembled WGS sequence"/>
</dbReference>
<name>A0A4Y2L7S0_ARAVE</name>
<protein>
    <submittedName>
        <fullName evidence="1">Uncharacterized protein</fullName>
    </submittedName>
</protein>
<proteinExistence type="predicted"/>
<comment type="caution">
    <text evidence="1">The sequence shown here is derived from an EMBL/GenBank/DDBJ whole genome shotgun (WGS) entry which is preliminary data.</text>
</comment>
<reference evidence="1 2" key="1">
    <citation type="journal article" date="2019" name="Sci. Rep.">
        <title>Orb-weaving spider Araneus ventricosus genome elucidates the spidroin gene catalogue.</title>
        <authorList>
            <person name="Kono N."/>
            <person name="Nakamura H."/>
            <person name="Ohtoshi R."/>
            <person name="Moran D.A.P."/>
            <person name="Shinohara A."/>
            <person name="Yoshida Y."/>
            <person name="Fujiwara M."/>
            <person name="Mori M."/>
            <person name="Tomita M."/>
            <person name="Arakawa K."/>
        </authorList>
    </citation>
    <scope>NUCLEOTIDE SEQUENCE [LARGE SCALE GENOMIC DNA]</scope>
</reference>
<sequence>MANSGKRKYVLVSMELRLDNDDDGYDIVENITSLVSHTDGMKAFEATLCYVEQQSLAFPIDVMLIKNGETMGASCRTSRLNKKSLLIF</sequence>
<keyword evidence="2" id="KW-1185">Reference proteome</keyword>
<accession>A0A4Y2L7S0</accession>
<dbReference type="AlphaFoldDB" id="A0A4Y2L7S0"/>
<evidence type="ECO:0000313" key="2">
    <source>
        <dbReference type="Proteomes" id="UP000499080"/>
    </source>
</evidence>
<evidence type="ECO:0000313" key="1">
    <source>
        <dbReference type="EMBL" id="GBN10449.1"/>
    </source>
</evidence>
<gene>
    <name evidence="1" type="ORF">AVEN_159593_1</name>
</gene>
<organism evidence="1 2">
    <name type="scientific">Araneus ventricosus</name>
    <name type="common">Orbweaver spider</name>
    <name type="synonym">Epeira ventricosa</name>
    <dbReference type="NCBI Taxonomy" id="182803"/>
    <lineage>
        <taxon>Eukaryota</taxon>
        <taxon>Metazoa</taxon>
        <taxon>Ecdysozoa</taxon>
        <taxon>Arthropoda</taxon>
        <taxon>Chelicerata</taxon>
        <taxon>Arachnida</taxon>
        <taxon>Araneae</taxon>
        <taxon>Araneomorphae</taxon>
        <taxon>Entelegynae</taxon>
        <taxon>Araneoidea</taxon>
        <taxon>Araneidae</taxon>
        <taxon>Araneus</taxon>
    </lineage>
</organism>
<dbReference type="EMBL" id="BGPR01005467">
    <property type="protein sequence ID" value="GBN10449.1"/>
    <property type="molecule type" value="Genomic_DNA"/>
</dbReference>